<dbReference type="GO" id="GO:0006508">
    <property type="term" value="P:proteolysis"/>
    <property type="evidence" value="ECO:0007669"/>
    <property type="project" value="UniProtKB-KW"/>
</dbReference>
<dbReference type="EC" id="3.4.21.105" evidence="9"/>
<evidence type="ECO:0000256" key="2">
    <source>
        <dbReference type="ARBA" id="ARBA00009045"/>
    </source>
</evidence>
<comment type="subcellular location">
    <subcellularLocation>
        <location evidence="1">Membrane</location>
        <topology evidence="1">Multi-pass membrane protein</topology>
    </subcellularLocation>
</comment>
<evidence type="ECO:0000256" key="6">
    <source>
        <dbReference type="ARBA" id="ARBA00023136"/>
    </source>
</evidence>
<evidence type="ECO:0000256" key="5">
    <source>
        <dbReference type="ARBA" id="ARBA00022989"/>
    </source>
</evidence>
<dbReference type="AlphaFoldDB" id="A0A120MKJ8"/>
<feature type="transmembrane region" description="Helical" evidence="7">
    <location>
        <begin position="242"/>
        <end position="260"/>
    </location>
</feature>
<keyword evidence="6 7" id="KW-0472">Membrane</keyword>
<dbReference type="Proteomes" id="UP000068026">
    <property type="component" value="Chromosome"/>
</dbReference>
<keyword evidence="10" id="KW-0645">Protease</keyword>
<keyword evidence="5 7" id="KW-1133">Transmembrane helix</keyword>
<protein>
    <submittedName>
        <fullName evidence="10">Membrane associated serine protease, rhomboid family</fullName>
    </submittedName>
    <submittedName>
        <fullName evidence="9">Rhomboid protease GluP</fullName>
        <ecNumber evidence="9">3.4.21.105</ecNumber>
    </submittedName>
</protein>
<evidence type="ECO:0000313" key="12">
    <source>
        <dbReference type="Proteomes" id="UP000184204"/>
    </source>
</evidence>
<dbReference type="KEGG" id="cpro:CPRO_29880"/>
<feature type="transmembrane region" description="Helical" evidence="7">
    <location>
        <begin position="317"/>
        <end position="334"/>
    </location>
</feature>
<proteinExistence type="inferred from homology"/>
<organism evidence="10 12">
    <name type="scientific">Anaerotignum propionicum DSM 1682</name>
    <dbReference type="NCBI Taxonomy" id="991789"/>
    <lineage>
        <taxon>Bacteria</taxon>
        <taxon>Bacillati</taxon>
        <taxon>Bacillota</taxon>
        <taxon>Clostridia</taxon>
        <taxon>Lachnospirales</taxon>
        <taxon>Anaerotignaceae</taxon>
        <taxon>Anaerotignum</taxon>
    </lineage>
</organism>
<reference evidence="9 11" key="1">
    <citation type="journal article" date="2016" name="Genome Announc.">
        <title>Complete Genome Sequence of the Amino Acid-Fermenting Clostridium propionicum X2 (DSM 1682).</title>
        <authorList>
            <person name="Poehlein A."/>
            <person name="Schlien K."/>
            <person name="Chowdhury N.P."/>
            <person name="Gottschalk G."/>
            <person name="Buckel W."/>
            <person name="Daniel R."/>
        </authorList>
    </citation>
    <scope>NUCLEOTIDE SEQUENCE [LARGE SCALE GENOMIC DNA]</scope>
    <source>
        <strain evidence="9 11">X2</strain>
    </source>
</reference>
<dbReference type="GO" id="GO:0016020">
    <property type="term" value="C:membrane"/>
    <property type="evidence" value="ECO:0007669"/>
    <property type="project" value="UniProtKB-SubCell"/>
</dbReference>
<feature type="transmembrane region" description="Helical" evidence="7">
    <location>
        <begin position="203"/>
        <end position="230"/>
    </location>
</feature>
<gene>
    <name evidence="9" type="primary">gluP</name>
    <name evidence="9" type="ORF">CPRO_29880</name>
    <name evidence="10" type="ORF">SAMN02745151_00399</name>
</gene>
<feature type="transmembrane region" description="Helical" evidence="7">
    <location>
        <begin position="266"/>
        <end position="286"/>
    </location>
</feature>
<dbReference type="InterPro" id="IPR050925">
    <property type="entry name" value="Rhomboid_protease_S54"/>
</dbReference>
<reference evidence="11" key="2">
    <citation type="submission" date="2016-01" db="EMBL/GenBank/DDBJ databases">
        <authorList>
            <person name="Poehlein A."/>
            <person name="Schlien K."/>
            <person name="Gottschalk G."/>
            <person name="Buckel W."/>
            <person name="Daniel R."/>
        </authorList>
    </citation>
    <scope>NUCLEOTIDE SEQUENCE [LARGE SCALE GENOMIC DNA]</scope>
    <source>
        <strain evidence="11">X2</strain>
    </source>
</reference>
<reference evidence="12" key="3">
    <citation type="submission" date="2016-11" db="EMBL/GenBank/DDBJ databases">
        <authorList>
            <person name="Jaros S."/>
            <person name="Januszkiewicz K."/>
            <person name="Wedrychowicz H."/>
        </authorList>
    </citation>
    <scope>NUCLEOTIDE SEQUENCE [LARGE SCALE GENOMIC DNA]</scope>
    <source>
        <strain evidence="12">DSM 1682</strain>
    </source>
</reference>
<comment type="similarity">
    <text evidence="2">Belongs to the peptidase S54 family.</text>
</comment>
<keyword evidence="4 9" id="KW-0378">Hydrolase</keyword>
<dbReference type="InterPro" id="IPR022764">
    <property type="entry name" value="Peptidase_S54_rhomboid_dom"/>
</dbReference>
<feature type="domain" description="Peptidase S54 rhomboid" evidence="8">
    <location>
        <begin position="201"/>
        <end position="335"/>
    </location>
</feature>
<dbReference type="PANTHER" id="PTHR43731">
    <property type="entry name" value="RHOMBOID PROTEASE"/>
    <property type="match status" value="1"/>
</dbReference>
<dbReference type="Gene3D" id="1.20.1540.10">
    <property type="entry name" value="Rhomboid-like"/>
    <property type="match status" value="1"/>
</dbReference>
<keyword evidence="11" id="KW-1185">Reference proteome</keyword>
<dbReference type="EMBL" id="CP014223">
    <property type="protein sequence ID" value="AMJ42517.1"/>
    <property type="molecule type" value="Genomic_DNA"/>
</dbReference>
<evidence type="ECO:0000313" key="9">
    <source>
        <dbReference type="EMBL" id="AMJ42517.1"/>
    </source>
</evidence>
<feature type="transmembrane region" description="Helical" evidence="7">
    <location>
        <begin position="293"/>
        <end position="311"/>
    </location>
</feature>
<accession>A0A120MKJ8</accession>
<dbReference type="PANTHER" id="PTHR43731:SF14">
    <property type="entry name" value="PRESENILIN-ASSOCIATED RHOMBOID-LIKE PROTEIN, MITOCHONDRIAL"/>
    <property type="match status" value="1"/>
</dbReference>
<sequence length="346" mass="39017">MDIIVDNLIKFIEKFNEQLLSQSFFEGRTANGEKVPGIFLRIENPVLYIIGVFEKDNQEEFPEILTTYTKEMSQDLEEMRCTHIISLGIYLSEEEGGFPAPVYFDERIHAVNWRYSIEKKKVFAGAGEPDRLFGIEKLLLRAAEGKVPEVPPKPEMKSGLPWACIFIFLLCVVLLIDTTLSARGGSMIRAYGISRSGIWQGEYYRFITSMFLHSGIMHLLSNSIFLYYFGFKAEYLLGSKRFLILYLVSGLCGGLFSILFHDVLAIGASGAIYGLMGAMFVLTKLYGPRYTGMNYATMLLLVVTSIGFGFLDMGIDNFAHIGGFIGGSLVFLIYRKLDRKQKEIST</sequence>
<evidence type="ECO:0000256" key="1">
    <source>
        <dbReference type="ARBA" id="ARBA00004141"/>
    </source>
</evidence>
<dbReference type="SUPFAM" id="SSF144091">
    <property type="entry name" value="Rhomboid-like"/>
    <property type="match status" value="1"/>
</dbReference>
<evidence type="ECO:0000256" key="3">
    <source>
        <dbReference type="ARBA" id="ARBA00022692"/>
    </source>
</evidence>
<dbReference type="GO" id="GO:0004252">
    <property type="term" value="F:serine-type endopeptidase activity"/>
    <property type="evidence" value="ECO:0007669"/>
    <property type="project" value="InterPro"/>
</dbReference>
<evidence type="ECO:0000256" key="7">
    <source>
        <dbReference type="SAM" id="Phobius"/>
    </source>
</evidence>
<evidence type="ECO:0000256" key="4">
    <source>
        <dbReference type="ARBA" id="ARBA00022801"/>
    </source>
</evidence>
<dbReference type="EMBL" id="FQUA01000001">
    <property type="protein sequence ID" value="SHE32590.1"/>
    <property type="molecule type" value="Genomic_DNA"/>
</dbReference>
<keyword evidence="3 7" id="KW-0812">Transmembrane</keyword>
<evidence type="ECO:0000313" key="11">
    <source>
        <dbReference type="Proteomes" id="UP000068026"/>
    </source>
</evidence>
<dbReference type="InterPro" id="IPR035952">
    <property type="entry name" value="Rhomboid-like_sf"/>
</dbReference>
<dbReference type="OrthoDB" id="9813074at2"/>
<dbReference type="Proteomes" id="UP000184204">
    <property type="component" value="Unassembled WGS sequence"/>
</dbReference>
<evidence type="ECO:0000259" key="8">
    <source>
        <dbReference type="Pfam" id="PF01694"/>
    </source>
</evidence>
<feature type="transmembrane region" description="Helical" evidence="7">
    <location>
        <begin position="160"/>
        <end position="183"/>
    </location>
</feature>
<evidence type="ECO:0000313" key="10">
    <source>
        <dbReference type="EMBL" id="SHE32590.1"/>
    </source>
</evidence>
<dbReference type="RefSeq" id="WP_066053456.1">
    <property type="nucleotide sequence ID" value="NZ_CP014223.1"/>
</dbReference>
<dbReference type="Pfam" id="PF01694">
    <property type="entry name" value="Rhomboid"/>
    <property type="match status" value="1"/>
</dbReference>
<reference evidence="10" key="4">
    <citation type="submission" date="2016-11" db="EMBL/GenBank/DDBJ databases">
        <authorList>
            <person name="Varghese N."/>
            <person name="Submissions S."/>
        </authorList>
    </citation>
    <scope>NUCLEOTIDE SEQUENCE</scope>
    <source>
        <strain evidence="10">DSM 1682</strain>
    </source>
</reference>
<name>A0A120MKJ8_ANAPI</name>